<evidence type="ECO:0000256" key="3">
    <source>
        <dbReference type="ARBA" id="ARBA00022676"/>
    </source>
</evidence>
<gene>
    <name evidence="11" type="ORF">D9M09_19285</name>
</gene>
<reference evidence="11 12" key="1">
    <citation type="submission" date="2018-10" db="EMBL/GenBank/DDBJ databases">
        <title>Effects of UV and annual dynamics of microbial communities in freshwater RAS systems.</title>
        <authorList>
            <person name="Bekkelund A.K."/>
            <person name="Hansen B.R."/>
            <person name="Stokken H."/>
            <person name="Eriksen B.F."/>
            <person name="Kashulin N.A."/>
        </authorList>
    </citation>
    <scope>NUCLEOTIDE SEQUENCE [LARGE SCALE GENOMIC DNA]</scope>
    <source>
        <strain evidence="11 12">BHSEK</strain>
    </source>
</reference>
<keyword evidence="2" id="KW-1003">Cell membrane</keyword>
<keyword evidence="6 8" id="KW-1133">Transmembrane helix</keyword>
<proteinExistence type="predicted"/>
<keyword evidence="4 11" id="KW-0808">Transferase</keyword>
<organism evidence="11 12">
    <name type="scientific">Janthinobacterium agaricidamnosum</name>
    <dbReference type="NCBI Taxonomy" id="55508"/>
    <lineage>
        <taxon>Bacteria</taxon>
        <taxon>Pseudomonadati</taxon>
        <taxon>Pseudomonadota</taxon>
        <taxon>Betaproteobacteria</taxon>
        <taxon>Burkholderiales</taxon>
        <taxon>Oxalobacteraceae</taxon>
        <taxon>Janthinobacterium</taxon>
    </lineage>
</organism>
<dbReference type="Proteomes" id="UP000279594">
    <property type="component" value="Chromosome"/>
</dbReference>
<dbReference type="EMBL" id="CP033019">
    <property type="protein sequence ID" value="AYM77704.1"/>
    <property type="molecule type" value="Genomic_DNA"/>
</dbReference>
<evidence type="ECO:0000313" key="11">
    <source>
        <dbReference type="EMBL" id="AYM77704.1"/>
    </source>
</evidence>
<feature type="transmembrane region" description="Helical" evidence="8">
    <location>
        <begin position="351"/>
        <end position="372"/>
    </location>
</feature>
<feature type="transmembrane region" description="Helical" evidence="8">
    <location>
        <begin position="326"/>
        <end position="344"/>
    </location>
</feature>
<name>A0A3G2ECM1_9BURK</name>
<dbReference type="GO" id="GO:0000030">
    <property type="term" value="F:mannosyltransferase activity"/>
    <property type="evidence" value="ECO:0007669"/>
    <property type="project" value="InterPro"/>
</dbReference>
<comment type="subcellular location">
    <subcellularLocation>
        <location evidence="1">Cell membrane</location>
        <topology evidence="1">Multi-pass membrane protein</topology>
    </subcellularLocation>
</comment>
<feature type="domain" description="Glycosyltransferase RgtA/B/C/D-like" evidence="9">
    <location>
        <begin position="69"/>
        <end position="232"/>
    </location>
</feature>
<dbReference type="PANTHER" id="PTHR33908">
    <property type="entry name" value="MANNOSYLTRANSFERASE YKCB-RELATED"/>
    <property type="match status" value="1"/>
</dbReference>
<feature type="transmembrane region" description="Helical" evidence="8">
    <location>
        <begin position="118"/>
        <end position="138"/>
    </location>
</feature>
<dbReference type="GO" id="GO:0009103">
    <property type="term" value="P:lipopolysaccharide biosynthetic process"/>
    <property type="evidence" value="ECO:0007669"/>
    <property type="project" value="UniProtKB-ARBA"/>
</dbReference>
<feature type="domain" description="Aminoarabinose transferase C-terminal" evidence="10">
    <location>
        <begin position="450"/>
        <end position="556"/>
    </location>
</feature>
<evidence type="ECO:0000256" key="5">
    <source>
        <dbReference type="ARBA" id="ARBA00022692"/>
    </source>
</evidence>
<feature type="transmembrane region" description="Helical" evidence="8">
    <location>
        <begin position="392"/>
        <end position="411"/>
    </location>
</feature>
<dbReference type="InterPro" id="IPR038731">
    <property type="entry name" value="RgtA/B/C-like"/>
</dbReference>
<evidence type="ECO:0000256" key="4">
    <source>
        <dbReference type="ARBA" id="ARBA00022679"/>
    </source>
</evidence>
<dbReference type="GO" id="GO:0016763">
    <property type="term" value="F:pentosyltransferase activity"/>
    <property type="evidence" value="ECO:0007669"/>
    <property type="project" value="TreeGrafter"/>
</dbReference>
<dbReference type="GO" id="GO:0010041">
    <property type="term" value="P:response to iron(III) ion"/>
    <property type="evidence" value="ECO:0007669"/>
    <property type="project" value="TreeGrafter"/>
</dbReference>
<protein>
    <submittedName>
        <fullName evidence="11">Glycosyltransferase family 39 protein</fullName>
    </submittedName>
</protein>
<dbReference type="InterPro" id="IPR050297">
    <property type="entry name" value="LipidA_mod_glycosyltrf_83"/>
</dbReference>
<dbReference type="RefSeq" id="WP_070311123.1">
    <property type="nucleotide sequence ID" value="NZ_CP033019.1"/>
</dbReference>
<keyword evidence="7 8" id="KW-0472">Membrane</keyword>
<feature type="transmembrane region" description="Helical" evidence="8">
    <location>
        <begin position="217"/>
        <end position="237"/>
    </location>
</feature>
<sequence length="557" mass="62059">MKINVNELHSSRVLMWSLLGIFIVVTLYALGVRTLVPPDEGRYAEMAREMFVTGDWITTRLNGIKYFEKPPLQTWMNALTFAAFGLGEWQARLWTGLCGIIGVCMTAYAGKKVFGPRVGLYAGLVLASSLFWLASGQINSLDMGLSGMMTLTLGSLLIAQRDDATATERRNWMLACWAAMALAVLAKGLIGIVLPGAVLVLYSLCARDWRIWTRLHLVKGLLVFFAIATPWFVLVALRNPEQPHFFFIHEHFQRFLMKGHKREGAWYYFLVLLIPGILPWIGLLPQSLAAAFQRQEGAFQPRLMLLVWAVFIFFFFSYSTSKLPGYIVPIFPALALLVALYLESASRRQRLFAAGLLCVLGAAILIGGPIAFGKASARDPAALIALKGYQPWLMAAGFFALAGGALALLHARQLRRDMTVLTIAGAGFLATHCILAGSELYGQNRAGTDMLPQIQAELTADTKLYSVGIYEQSLTYYLQRPVILVDYWDEFTFGLKQQPELSIPNIEPFITQWTNDANAGVRDMAIISLDRYKELQQRGVPMRVIAEDARRMVIANK</sequence>
<evidence type="ECO:0000256" key="1">
    <source>
        <dbReference type="ARBA" id="ARBA00004651"/>
    </source>
</evidence>
<feature type="transmembrane region" description="Helical" evidence="8">
    <location>
        <begin position="12"/>
        <end position="30"/>
    </location>
</feature>
<dbReference type="GO" id="GO:0005886">
    <property type="term" value="C:plasma membrane"/>
    <property type="evidence" value="ECO:0007669"/>
    <property type="project" value="UniProtKB-SubCell"/>
</dbReference>
<feature type="transmembrane region" description="Helical" evidence="8">
    <location>
        <begin position="91"/>
        <end position="109"/>
    </location>
</feature>
<evidence type="ECO:0000313" key="12">
    <source>
        <dbReference type="Proteomes" id="UP000279594"/>
    </source>
</evidence>
<accession>A0A3G2ECM1</accession>
<evidence type="ECO:0000259" key="9">
    <source>
        <dbReference type="Pfam" id="PF13231"/>
    </source>
</evidence>
<keyword evidence="3" id="KW-0328">Glycosyltransferase</keyword>
<dbReference type="InterPro" id="IPR040845">
    <property type="entry name" value="Arnt_C"/>
</dbReference>
<evidence type="ECO:0000256" key="2">
    <source>
        <dbReference type="ARBA" id="ARBA00022475"/>
    </source>
</evidence>
<evidence type="ECO:0000256" key="8">
    <source>
        <dbReference type="SAM" id="Phobius"/>
    </source>
</evidence>
<dbReference type="PANTHER" id="PTHR33908:SF3">
    <property type="entry name" value="UNDECAPRENYL PHOSPHATE-ALPHA-4-AMINO-4-DEOXY-L-ARABINOSE ARABINOSYL TRANSFERASE"/>
    <property type="match status" value="1"/>
</dbReference>
<evidence type="ECO:0000256" key="6">
    <source>
        <dbReference type="ARBA" id="ARBA00022989"/>
    </source>
</evidence>
<dbReference type="Pfam" id="PF18583">
    <property type="entry name" value="Arnt_C"/>
    <property type="match status" value="1"/>
</dbReference>
<dbReference type="GO" id="GO:0006493">
    <property type="term" value="P:protein O-linked glycosylation"/>
    <property type="evidence" value="ECO:0007669"/>
    <property type="project" value="InterPro"/>
</dbReference>
<keyword evidence="12" id="KW-1185">Reference proteome</keyword>
<evidence type="ECO:0000259" key="10">
    <source>
        <dbReference type="Pfam" id="PF18583"/>
    </source>
</evidence>
<feature type="transmembrane region" description="Helical" evidence="8">
    <location>
        <begin position="172"/>
        <end position="205"/>
    </location>
</feature>
<feature type="transmembrane region" description="Helical" evidence="8">
    <location>
        <begin position="265"/>
        <end position="283"/>
    </location>
</feature>
<evidence type="ECO:0000256" key="7">
    <source>
        <dbReference type="ARBA" id="ARBA00023136"/>
    </source>
</evidence>
<dbReference type="AlphaFoldDB" id="A0A3G2ECM1"/>
<keyword evidence="5 8" id="KW-0812">Transmembrane</keyword>
<feature type="transmembrane region" description="Helical" evidence="8">
    <location>
        <begin position="303"/>
        <end position="320"/>
    </location>
</feature>
<dbReference type="Pfam" id="PF13231">
    <property type="entry name" value="PMT_2"/>
    <property type="match status" value="1"/>
</dbReference>